<dbReference type="SMART" id="SM00564">
    <property type="entry name" value="PQQ"/>
    <property type="match status" value="6"/>
</dbReference>
<sequence length="644" mass="68433">MSAWFMSENSLCRKAFARVAAALALGLIVNQLAAAAEGPAPDPRANLPGRQVYETYCAACHNIPGTRAPALSALQLMSAQSLRLALTTGVMQQQGSMVPKEKMPQLIEYLAAPEQDTNWTAAMMCGPDQRSVNLQASPALTMFGVDHNNSRRLSARQAGLSSKQLPELELAWAIGFPKTTSLRSSPVIVGSTMFYAPAQSGKLLALDIEKACAKWVYDVGVAVRSSVSFGDIGSRKALIFADQQAQVHAVDAQTGERIWKANGRHDATGNITGAPVLYKDRIIVPVSSSGVGSGANPKFECCVGHGAVVALDAATGKQLWVAHTMEDAQYTGKTSATGVKLRGPSGAPIWSTPSIDVERGLIYATTGQNTSLPATPTSDAVLAIDLATGNLKWTFQALANDVWNLACRPEPAQSGPNCPSPADSVLKDYDFGAGAVLTKKRDGSDIVLAGQKSGDVWALDPEQNGKLLWRQTFGDGSALGGVHWGIAVDSEYRVFAPINDPHFPEFKDYVPEPGMNAIDIDTGKVLWRKPVTADCSNGREARFNLCGEKYGLSAAPLVIDKSVVAGALDGRIYIFDAATGDIVWQYDTLRDFTTLNGVKGQGGGIDSHSVFAGSGMLFVASGYGGFRQPPGNVLLAFRPKTRTR</sequence>
<dbReference type="Gene3D" id="1.10.760.10">
    <property type="entry name" value="Cytochrome c-like domain"/>
    <property type="match status" value="1"/>
</dbReference>
<dbReference type="Gene3D" id="2.140.10.10">
    <property type="entry name" value="Quinoprotein alcohol dehydrogenase-like superfamily"/>
    <property type="match status" value="1"/>
</dbReference>
<keyword evidence="5 9" id="KW-0732">Signal</keyword>
<dbReference type="InterPro" id="IPR011047">
    <property type="entry name" value="Quinoprotein_ADH-like_sf"/>
</dbReference>
<evidence type="ECO:0000256" key="1">
    <source>
        <dbReference type="ARBA" id="ARBA00001931"/>
    </source>
</evidence>
<dbReference type="GO" id="GO:0020037">
    <property type="term" value="F:heme binding"/>
    <property type="evidence" value="ECO:0007669"/>
    <property type="project" value="InterPro"/>
</dbReference>
<comment type="similarity">
    <text evidence="2">Belongs to the bacterial PQQ dehydrogenase family.</text>
</comment>
<protein>
    <submittedName>
        <fullName evidence="11">Cytochrome CBB3</fullName>
    </submittedName>
</protein>
<dbReference type="PANTHER" id="PTHR32303">
    <property type="entry name" value="QUINOPROTEIN ALCOHOL DEHYDROGENASE (CYTOCHROME C)"/>
    <property type="match status" value="1"/>
</dbReference>
<evidence type="ECO:0000256" key="4">
    <source>
        <dbReference type="ARBA" id="ARBA00022723"/>
    </source>
</evidence>
<dbReference type="Pfam" id="PF01011">
    <property type="entry name" value="PQQ"/>
    <property type="match status" value="1"/>
</dbReference>
<keyword evidence="3 8" id="KW-0349">Heme</keyword>
<dbReference type="AlphaFoldDB" id="A0A829YDU8"/>
<feature type="signal peptide" evidence="9">
    <location>
        <begin position="1"/>
        <end position="35"/>
    </location>
</feature>
<gene>
    <name evidence="11" type="ORF">GCM10011487_34200</name>
</gene>
<evidence type="ECO:0000256" key="5">
    <source>
        <dbReference type="ARBA" id="ARBA00022729"/>
    </source>
</evidence>
<keyword evidence="12" id="KW-1185">Reference proteome</keyword>
<reference evidence="12" key="1">
    <citation type="submission" date="2020-01" db="EMBL/GenBank/DDBJ databases">
        <title>'Steroidobacter agaridevorans' sp. nov., agar-degrading bacteria isolated from rhizosphere soils.</title>
        <authorList>
            <person name="Ikenaga M."/>
            <person name="Kataoka M."/>
            <person name="Murouchi A."/>
            <person name="Katsuragi S."/>
            <person name="Sakai M."/>
        </authorList>
    </citation>
    <scope>NUCLEOTIDE SEQUENCE [LARGE SCALE GENOMIC DNA]</scope>
    <source>
        <strain evidence="12">YU21-B</strain>
    </source>
</reference>
<dbReference type="PROSITE" id="PS51007">
    <property type="entry name" value="CYTC"/>
    <property type="match status" value="1"/>
</dbReference>
<keyword evidence="4 8" id="KW-0479">Metal-binding</keyword>
<feature type="chain" id="PRO_5032502074" evidence="9">
    <location>
        <begin position="36"/>
        <end position="644"/>
    </location>
</feature>
<evidence type="ECO:0000256" key="6">
    <source>
        <dbReference type="ARBA" id="ARBA00023002"/>
    </source>
</evidence>
<dbReference type="InterPro" id="IPR036909">
    <property type="entry name" value="Cyt_c-like_dom_sf"/>
</dbReference>
<dbReference type="Pfam" id="PF13360">
    <property type="entry name" value="PQQ_2"/>
    <property type="match status" value="1"/>
</dbReference>
<dbReference type="PANTHER" id="PTHR32303:SF10">
    <property type="entry name" value="OUTER MEMBRANE PROTEIN ASSEMBLY FACTOR BAMB"/>
    <property type="match status" value="1"/>
</dbReference>
<evidence type="ECO:0000259" key="10">
    <source>
        <dbReference type="PROSITE" id="PS51007"/>
    </source>
</evidence>
<keyword evidence="6" id="KW-0560">Oxidoreductase</keyword>
<dbReference type="Gene3D" id="2.40.10.480">
    <property type="match status" value="1"/>
</dbReference>
<dbReference type="InterPro" id="IPR009056">
    <property type="entry name" value="Cyt_c-like_dom"/>
</dbReference>
<evidence type="ECO:0000256" key="8">
    <source>
        <dbReference type="PROSITE-ProRule" id="PRU00433"/>
    </source>
</evidence>
<accession>A0A829YDU8</accession>
<dbReference type="SUPFAM" id="SSF46626">
    <property type="entry name" value="Cytochrome c"/>
    <property type="match status" value="1"/>
</dbReference>
<dbReference type="Proteomes" id="UP000445000">
    <property type="component" value="Unassembled WGS sequence"/>
</dbReference>
<dbReference type="RefSeq" id="WP_161813072.1">
    <property type="nucleotide sequence ID" value="NZ_BLJN01000003.1"/>
</dbReference>
<comment type="cofactor">
    <cofactor evidence="1">
        <name>pyrroloquinoline quinone</name>
        <dbReference type="ChEBI" id="CHEBI:58442"/>
    </cofactor>
</comment>
<feature type="domain" description="Cytochrome c" evidence="10">
    <location>
        <begin position="44"/>
        <end position="181"/>
    </location>
</feature>
<dbReference type="InterPro" id="IPR018391">
    <property type="entry name" value="PQQ_b-propeller_rpt"/>
</dbReference>
<evidence type="ECO:0000256" key="7">
    <source>
        <dbReference type="ARBA" id="ARBA00023004"/>
    </source>
</evidence>
<evidence type="ECO:0000313" key="12">
    <source>
        <dbReference type="Proteomes" id="UP000445000"/>
    </source>
</evidence>
<evidence type="ECO:0000256" key="2">
    <source>
        <dbReference type="ARBA" id="ARBA00008156"/>
    </source>
</evidence>
<dbReference type="SUPFAM" id="SSF50998">
    <property type="entry name" value="Quinoprotein alcohol dehydrogenase-like"/>
    <property type="match status" value="2"/>
</dbReference>
<dbReference type="GO" id="GO:0016491">
    <property type="term" value="F:oxidoreductase activity"/>
    <property type="evidence" value="ECO:0007669"/>
    <property type="project" value="UniProtKB-KW"/>
</dbReference>
<evidence type="ECO:0000256" key="3">
    <source>
        <dbReference type="ARBA" id="ARBA00022617"/>
    </source>
</evidence>
<organism evidence="11 12">
    <name type="scientific">Steroidobacter agaridevorans</name>
    <dbReference type="NCBI Taxonomy" id="2695856"/>
    <lineage>
        <taxon>Bacteria</taxon>
        <taxon>Pseudomonadati</taxon>
        <taxon>Pseudomonadota</taxon>
        <taxon>Gammaproteobacteria</taxon>
        <taxon>Steroidobacterales</taxon>
        <taxon>Steroidobacteraceae</taxon>
        <taxon>Steroidobacter</taxon>
    </lineage>
</organism>
<dbReference type="InterPro" id="IPR002372">
    <property type="entry name" value="PQQ_rpt_dom"/>
</dbReference>
<comment type="caution">
    <text evidence="11">The sequence shown here is derived from an EMBL/GenBank/DDBJ whole genome shotgun (WGS) entry which is preliminary data.</text>
</comment>
<dbReference type="GO" id="GO:0046872">
    <property type="term" value="F:metal ion binding"/>
    <property type="evidence" value="ECO:0007669"/>
    <property type="project" value="UniProtKB-KW"/>
</dbReference>
<proteinExistence type="inferred from homology"/>
<dbReference type="GO" id="GO:0009055">
    <property type="term" value="F:electron transfer activity"/>
    <property type="evidence" value="ECO:0007669"/>
    <property type="project" value="InterPro"/>
</dbReference>
<keyword evidence="7 8" id="KW-0408">Iron</keyword>
<evidence type="ECO:0000313" key="11">
    <source>
        <dbReference type="EMBL" id="GFE81420.1"/>
    </source>
</evidence>
<evidence type="ECO:0000256" key="9">
    <source>
        <dbReference type="SAM" id="SignalP"/>
    </source>
</evidence>
<dbReference type="EMBL" id="BLJN01000003">
    <property type="protein sequence ID" value="GFE81420.1"/>
    <property type="molecule type" value="Genomic_DNA"/>
</dbReference>
<name>A0A829YDU8_9GAMM</name>